<organism evidence="1 2">
    <name type="scientific">Paenibacillus oceani</name>
    <dbReference type="NCBI Taxonomy" id="2772510"/>
    <lineage>
        <taxon>Bacteria</taxon>
        <taxon>Bacillati</taxon>
        <taxon>Bacillota</taxon>
        <taxon>Bacilli</taxon>
        <taxon>Bacillales</taxon>
        <taxon>Paenibacillaceae</taxon>
        <taxon>Paenibacillus</taxon>
    </lineage>
</organism>
<sequence>MENDAKRKVSRRQALFALGAAGVTAATIGTGISVVASGAESEEKKMMSASVKRTVPSIAELRTLLPDFDGEVVYLNGRQGGSSLGAGNFMYVGSSTAPDDDGVTVGKWIRQYSDYEVDAGWFGVDNDSADYADGLQAAIQYAAAAANMASGMRVHLPRGKIGLSRKILLPNRVAIHGANGRGTAIEALNGALAWAVFDANTTANGADATMLAASDNVQRVVKVSDGTFTLLYKRNLPVGERALHLTTNLNNGDWIKVSHNGSTASGETFQVWRNVAGTPSLYNPQRGRITVHGNRF</sequence>
<gene>
    <name evidence="1" type="ORF">IDH45_21660</name>
</gene>
<proteinExistence type="predicted"/>
<dbReference type="InterPro" id="IPR012334">
    <property type="entry name" value="Pectin_lyas_fold"/>
</dbReference>
<dbReference type="Proteomes" id="UP000639396">
    <property type="component" value="Unassembled WGS sequence"/>
</dbReference>
<dbReference type="EMBL" id="JACXJA010000031">
    <property type="protein sequence ID" value="MBD2864600.1"/>
    <property type="molecule type" value="Genomic_DNA"/>
</dbReference>
<evidence type="ECO:0000313" key="1">
    <source>
        <dbReference type="EMBL" id="MBD2864600.1"/>
    </source>
</evidence>
<comment type="caution">
    <text evidence="1">The sequence shown here is derived from an EMBL/GenBank/DDBJ whole genome shotgun (WGS) entry which is preliminary data.</text>
</comment>
<accession>A0A927CBH1</accession>
<evidence type="ECO:0000313" key="2">
    <source>
        <dbReference type="Proteomes" id="UP000639396"/>
    </source>
</evidence>
<dbReference type="SUPFAM" id="SSF51126">
    <property type="entry name" value="Pectin lyase-like"/>
    <property type="match status" value="1"/>
</dbReference>
<dbReference type="InterPro" id="IPR006311">
    <property type="entry name" value="TAT_signal"/>
</dbReference>
<reference evidence="1" key="1">
    <citation type="submission" date="2020-09" db="EMBL/GenBank/DDBJ databases">
        <title>A novel bacterium of genus Paenibacillus, isolated from South China Sea.</title>
        <authorList>
            <person name="Huang H."/>
            <person name="Mo K."/>
            <person name="Hu Y."/>
        </authorList>
    </citation>
    <scope>NUCLEOTIDE SEQUENCE</scope>
    <source>
        <strain evidence="1">IB182363</strain>
    </source>
</reference>
<dbReference type="Gene3D" id="2.160.20.10">
    <property type="entry name" value="Single-stranded right-handed beta-helix, Pectin lyase-like"/>
    <property type="match status" value="1"/>
</dbReference>
<protein>
    <submittedName>
        <fullName evidence="1">Uncharacterized protein</fullName>
    </submittedName>
</protein>
<dbReference type="InterPro" id="IPR011050">
    <property type="entry name" value="Pectin_lyase_fold/virulence"/>
</dbReference>
<dbReference type="PROSITE" id="PS51318">
    <property type="entry name" value="TAT"/>
    <property type="match status" value="1"/>
</dbReference>
<name>A0A927CBH1_9BACL</name>
<dbReference type="AlphaFoldDB" id="A0A927CBH1"/>
<keyword evidence="2" id="KW-1185">Reference proteome</keyword>
<dbReference type="RefSeq" id="WP_190930228.1">
    <property type="nucleotide sequence ID" value="NZ_JACXJA010000031.1"/>
</dbReference>